<dbReference type="OrthoDB" id="57092at2157"/>
<protein>
    <recommendedName>
        <fullName evidence="7">Probable membrane transporter protein</fullName>
    </recommendedName>
</protein>
<dbReference type="RefSeq" id="WP_015231711.1">
    <property type="nucleotide sequence ID" value="NC_019791.1"/>
</dbReference>
<keyword evidence="9" id="KW-1185">Reference proteome</keyword>
<dbReference type="PANTHER" id="PTHR30269">
    <property type="entry name" value="TRANSMEMBRANE PROTEIN YFCA"/>
    <property type="match status" value="1"/>
</dbReference>
<keyword evidence="3 7" id="KW-1003">Cell membrane</keyword>
<evidence type="ECO:0000256" key="7">
    <source>
        <dbReference type="RuleBase" id="RU363041"/>
    </source>
</evidence>
<comment type="similarity">
    <text evidence="7">Belongs to the 4-toluene sulfonate uptake permease (TSUP) (TC 2.A.102) family.</text>
</comment>
<dbReference type="PANTHER" id="PTHR30269:SF37">
    <property type="entry name" value="MEMBRANE TRANSPORTER PROTEIN"/>
    <property type="match status" value="1"/>
</dbReference>
<dbReference type="eggNOG" id="arCOG02050">
    <property type="taxonomic scope" value="Archaea"/>
</dbReference>
<comment type="subcellular location">
    <subcellularLocation>
        <location evidence="1 7">Cell membrane</location>
        <topology evidence="1 7">Multi-pass membrane protein</topology>
    </subcellularLocation>
</comment>
<feature type="transmembrane region" description="Helical" evidence="7">
    <location>
        <begin position="7"/>
        <end position="32"/>
    </location>
</feature>
<evidence type="ECO:0000256" key="2">
    <source>
        <dbReference type="ARBA" id="ARBA00022448"/>
    </source>
</evidence>
<evidence type="ECO:0000313" key="9">
    <source>
        <dbReference type="Proteomes" id="UP000010469"/>
    </source>
</evidence>
<keyword evidence="6 7" id="KW-0472">Membrane</keyword>
<dbReference type="GeneID" id="14211278"/>
<dbReference type="KEGG" id="clg:Calag_0017"/>
<evidence type="ECO:0000256" key="6">
    <source>
        <dbReference type="ARBA" id="ARBA00023136"/>
    </source>
</evidence>
<dbReference type="STRING" id="1056495.Calag_0017"/>
<gene>
    <name evidence="8" type="ordered locus">Calag_0017</name>
</gene>
<evidence type="ECO:0000256" key="3">
    <source>
        <dbReference type="ARBA" id="ARBA00022475"/>
    </source>
</evidence>
<dbReference type="GO" id="GO:0005886">
    <property type="term" value="C:plasma membrane"/>
    <property type="evidence" value="ECO:0007669"/>
    <property type="project" value="UniProtKB-SubCell"/>
</dbReference>
<name>L0A7G5_CALLD</name>
<dbReference type="Pfam" id="PF01925">
    <property type="entry name" value="TauE"/>
    <property type="match status" value="1"/>
</dbReference>
<proteinExistence type="inferred from homology"/>
<organism evidence="8 9">
    <name type="scientific">Caldisphaera lagunensis (strain DSM 15908 / JCM 11604 / ANMR 0165 / IC-154)</name>
    <dbReference type="NCBI Taxonomy" id="1056495"/>
    <lineage>
        <taxon>Archaea</taxon>
        <taxon>Thermoproteota</taxon>
        <taxon>Thermoprotei</taxon>
        <taxon>Acidilobales</taxon>
        <taxon>Caldisphaeraceae</taxon>
        <taxon>Caldisphaera</taxon>
    </lineage>
</organism>
<evidence type="ECO:0000256" key="1">
    <source>
        <dbReference type="ARBA" id="ARBA00004651"/>
    </source>
</evidence>
<feature type="transmembrane region" description="Helical" evidence="7">
    <location>
        <begin position="44"/>
        <end position="67"/>
    </location>
</feature>
<evidence type="ECO:0000256" key="5">
    <source>
        <dbReference type="ARBA" id="ARBA00022989"/>
    </source>
</evidence>
<keyword evidence="4 7" id="KW-0812">Transmembrane</keyword>
<reference evidence="9" key="1">
    <citation type="submission" date="2012-03" db="EMBL/GenBank/DDBJ databases">
        <title>Complete genome of Caldisphaera lagunensis DSM 15908.</title>
        <authorList>
            <person name="Lucas S."/>
            <person name="Copeland A."/>
            <person name="Lapidus A."/>
            <person name="Glavina del Rio T."/>
            <person name="Dalin E."/>
            <person name="Tice H."/>
            <person name="Bruce D."/>
            <person name="Goodwin L."/>
            <person name="Pitluck S."/>
            <person name="Peters L."/>
            <person name="Mikhailova N."/>
            <person name="Teshima H."/>
            <person name="Kyrpides N."/>
            <person name="Mavromatis K."/>
            <person name="Ivanova N."/>
            <person name="Brettin T."/>
            <person name="Detter J.C."/>
            <person name="Han C."/>
            <person name="Larimer F."/>
            <person name="Land M."/>
            <person name="Hauser L."/>
            <person name="Markowitz V."/>
            <person name="Cheng J.-F."/>
            <person name="Hugenholtz P."/>
            <person name="Woyke T."/>
            <person name="Wu D."/>
            <person name="Spring S."/>
            <person name="Schroeder M."/>
            <person name="Brambilla E."/>
            <person name="Klenk H.-P."/>
            <person name="Eisen J.A."/>
        </authorList>
    </citation>
    <scope>NUCLEOTIDE SEQUENCE [LARGE SCALE GENOMIC DNA]</scope>
    <source>
        <strain evidence="9">DSM 15908 / JCM 11604 / IC-154</strain>
    </source>
</reference>
<dbReference type="InterPro" id="IPR002781">
    <property type="entry name" value="TM_pro_TauE-like"/>
</dbReference>
<dbReference type="InParanoid" id="L0A7G5"/>
<dbReference type="EMBL" id="CP003378">
    <property type="protein sequence ID" value="AFZ69813.1"/>
    <property type="molecule type" value="Genomic_DNA"/>
</dbReference>
<feature type="transmembrane region" description="Helical" evidence="7">
    <location>
        <begin position="79"/>
        <end position="99"/>
    </location>
</feature>
<dbReference type="HOGENOM" id="CLU_045498_5_2_2"/>
<feature type="transmembrane region" description="Helical" evidence="7">
    <location>
        <begin position="209"/>
        <end position="226"/>
    </location>
</feature>
<feature type="transmembrane region" description="Helical" evidence="7">
    <location>
        <begin position="233"/>
        <end position="254"/>
    </location>
</feature>
<keyword evidence="2" id="KW-0813">Transport</keyword>
<evidence type="ECO:0000256" key="4">
    <source>
        <dbReference type="ARBA" id="ARBA00022692"/>
    </source>
</evidence>
<keyword evidence="5 7" id="KW-1133">Transmembrane helix</keyword>
<dbReference type="InterPro" id="IPR052017">
    <property type="entry name" value="TSUP"/>
</dbReference>
<dbReference type="Proteomes" id="UP000010469">
    <property type="component" value="Chromosome"/>
</dbReference>
<feature type="transmembrane region" description="Helical" evidence="7">
    <location>
        <begin position="105"/>
        <end position="123"/>
    </location>
</feature>
<sequence precursor="true">MLELLYFALLALASIVSGFLGSLVGLGGGTFLVPIYTLYLGVPIIYATGASLISTIATSSGAGSAYVKDRITNVKLGMGLEVATSGGAIIGSLIATWVYQHHLASIIYIVFGIVLLIQIYFQLERSKFEIPKPMKPDRTTKFFKLYGEYHDYALKQDVKYYGVRWWLGEIIMFFAGMISGLLGIGSGALKVLGMDWAMNLPMKVSTTTSNFMIGVTAATGSSIYWVHGYIQPILAGITALGVLLGSFAGTKVLPGMKNKTIRYVFTAILAFLGVEMILRGLGIIR</sequence>
<evidence type="ECO:0000313" key="8">
    <source>
        <dbReference type="EMBL" id="AFZ69813.1"/>
    </source>
</evidence>
<dbReference type="AlphaFoldDB" id="L0A7G5"/>
<accession>L0A7G5</accession>
<feature type="transmembrane region" description="Helical" evidence="7">
    <location>
        <begin position="260"/>
        <end position="278"/>
    </location>
</feature>
<feature type="transmembrane region" description="Helical" evidence="7">
    <location>
        <begin position="165"/>
        <end position="189"/>
    </location>
</feature>